<gene>
    <name evidence="2" type="ORF">H8S23_13190</name>
</gene>
<dbReference type="RefSeq" id="WP_186888822.1">
    <property type="nucleotide sequence ID" value="NZ_JACONZ010000005.1"/>
</dbReference>
<comment type="caution">
    <text evidence="2">The sequence shown here is derived from an EMBL/GenBank/DDBJ whole genome shotgun (WGS) entry which is preliminary data.</text>
</comment>
<reference evidence="2" key="1">
    <citation type="submission" date="2020-08" db="EMBL/GenBank/DDBJ databases">
        <title>Genome public.</title>
        <authorList>
            <person name="Liu C."/>
            <person name="Sun Q."/>
        </authorList>
    </citation>
    <scope>NUCLEOTIDE SEQUENCE</scope>
    <source>
        <strain evidence="2">BX8</strain>
    </source>
</reference>
<keyword evidence="3" id="KW-1185">Reference proteome</keyword>
<evidence type="ECO:0000313" key="2">
    <source>
        <dbReference type="EMBL" id="MBC5582462.1"/>
    </source>
</evidence>
<dbReference type="PANTHER" id="PTHR12110">
    <property type="entry name" value="HYDROXYPYRUVATE ISOMERASE"/>
    <property type="match status" value="1"/>
</dbReference>
<dbReference type="EMBL" id="JACONZ010000005">
    <property type="protein sequence ID" value="MBC5582462.1"/>
    <property type="molecule type" value="Genomic_DNA"/>
</dbReference>
<accession>A0A923L263</accession>
<proteinExistence type="predicted"/>
<dbReference type="InterPro" id="IPR013022">
    <property type="entry name" value="Xyl_isomerase-like_TIM-brl"/>
</dbReference>
<feature type="domain" description="Xylose isomerase-like TIM barrel" evidence="1">
    <location>
        <begin position="34"/>
        <end position="255"/>
    </location>
</feature>
<protein>
    <submittedName>
        <fullName evidence="2">Sugar phosphate isomerase/epimerase</fullName>
    </submittedName>
</protein>
<dbReference type="InterPro" id="IPR050312">
    <property type="entry name" value="IolE/XylAMocC-like"/>
</dbReference>
<evidence type="ECO:0000313" key="3">
    <source>
        <dbReference type="Proteomes" id="UP000659630"/>
    </source>
</evidence>
<organism evidence="2 3">
    <name type="scientific">Anaerofilum hominis</name>
    <dbReference type="NCBI Taxonomy" id="2763016"/>
    <lineage>
        <taxon>Bacteria</taxon>
        <taxon>Bacillati</taxon>
        <taxon>Bacillota</taxon>
        <taxon>Clostridia</taxon>
        <taxon>Eubacteriales</taxon>
        <taxon>Oscillospiraceae</taxon>
        <taxon>Anaerofilum</taxon>
    </lineage>
</organism>
<dbReference type="SUPFAM" id="SSF51658">
    <property type="entry name" value="Xylose isomerase-like"/>
    <property type="match status" value="1"/>
</dbReference>
<name>A0A923L263_9FIRM</name>
<evidence type="ECO:0000259" key="1">
    <source>
        <dbReference type="Pfam" id="PF01261"/>
    </source>
</evidence>
<keyword evidence="2" id="KW-0413">Isomerase</keyword>
<sequence length="278" mass="32095">MKIAYTAWTWLQDEYNGWAPMSDKPKRDFEASLRDLHACGYRCLEDFNIVADIFDGCPEEFAALTRKYDIEFVNLYHYLTADFEYDRKKTEQCIAFMKAQGTTQMNLEPPRKAPDQVIGEKELDEVARHCDILGEMCRDAGISLALHPHWGTYVEREDQIDYFLAHTRRDCVGLCLDTAHTVLCGMDPEKLFAKYLAQGVLRYVHFKDIDPDPAAHPEYPPRRFRALGQGTVNFPGVLRVLRAGGYDNVICVELDFNRVNNYESAYTSRKYIYDVLGM</sequence>
<dbReference type="InterPro" id="IPR036237">
    <property type="entry name" value="Xyl_isomerase-like_sf"/>
</dbReference>
<dbReference type="AlphaFoldDB" id="A0A923L263"/>
<dbReference type="GO" id="GO:0016853">
    <property type="term" value="F:isomerase activity"/>
    <property type="evidence" value="ECO:0007669"/>
    <property type="project" value="UniProtKB-KW"/>
</dbReference>
<dbReference type="Gene3D" id="3.20.20.150">
    <property type="entry name" value="Divalent-metal-dependent TIM barrel enzymes"/>
    <property type="match status" value="1"/>
</dbReference>
<dbReference type="Pfam" id="PF01261">
    <property type="entry name" value="AP_endonuc_2"/>
    <property type="match status" value="1"/>
</dbReference>
<dbReference type="Proteomes" id="UP000659630">
    <property type="component" value="Unassembled WGS sequence"/>
</dbReference>
<dbReference type="PANTHER" id="PTHR12110:SF41">
    <property type="entry name" value="INOSOSE DEHYDRATASE"/>
    <property type="match status" value="1"/>
</dbReference>